<keyword evidence="2" id="KW-1185">Reference proteome</keyword>
<comment type="caution">
    <text evidence="1">The sequence shown here is derived from an EMBL/GenBank/DDBJ whole genome shotgun (WGS) entry which is preliminary data.</text>
</comment>
<protein>
    <submittedName>
        <fullName evidence="1">Uncharacterized protein</fullName>
    </submittedName>
</protein>
<sequence>MLKKIIVQYKLKKRLASPLQSGENNKKVLFLVNVDEFDFESIHEKFQELFQDKYAVRSIAFTQHKKKYKEQPDHFFHTKDFSFFGEISADKMKSIIQKKYEYVFQFFNQEHLYLNYISSNSKANLRVGFEDAHSQLTDLFLNANKNDMRLFFEEAKKYLEIIKKSA</sequence>
<gene>
    <name evidence="1" type="ORF">GCM10010831_16430</name>
</gene>
<dbReference type="InterPro" id="IPR054207">
    <property type="entry name" value="DUF6913"/>
</dbReference>
<dbReference type="RefSeq" id="WP_188406357.1">
    <property type="nucleotide sequence ID" value="NZ_BMGL01000009.1"/>
</dbReference>
<dbReference type="Proteomes" id="UP000599688">
    <property type="component" value="Unassembled WGS sequence"/>
</dbReference>
<evidence type="ECO:0000313" key="1">
    <source>
        <dbReference type="EMBL" id="GGE15852.1"/>
    </source>
</evidence>
<dbReference type="AlphaFoldDB" id="A0A916ZW35"/>
<organism evidence="1 2">
    <name type="scientific">Psychroflexus salis</name>
    <dbReference type="NCBI Taxonomy" id="1526574"/>
    <lineage>
        <taxon>Bacteria</taxon>
        <taxon>Pseudomonadati</taxon>
        <taxon>Bacteroidota</taxon>
        <taxon>Flavobacteriia</taxon>
        <taxon>Flavobacteriales</taxon>
        <taxon>Flavobacteriaceae</taxon>
        <taxon>Psychroflexus</taxon>
    </lineage>
</organism>
<dbReference type="EMBL" id="BMGL01000009">
    <property type="protein sequence ID" value="GGE15852.1"/>
    <property type="molecule type" value="Genomic_DNA"/>
</dbReference>
<proteinExistence type="predicted"/>
<reference evidence="1 2" key="1">
    <citation type="journal article" date="2014" name="Int. J. Syst. Evol. Microbiol.">
        <title>Complete genome sequence of Corynebacterium casei LMG S-19264T (=DSM 44701T), isolated from a smear-ripened cheese.</title>
        <authorList>
            <consortium name="US DOE Joint Genome Institute (JGI-PGF)"/>
            <person name="Walter F."/>
            <person name="Albersmeier A."/>
            <person name="Kalinowski J."/>
            <person name="Ruckert C."/>
        </authorList>
    </citation>
    <scope>NUCLEOTIDE SEQUENCE [LARGE SCALE GENOMIC DNA]</scope>
    <source>
        <strain evidence="1 2">CGMCC 1.12925</strain>
    </source>
</reference>
<name>A0A916ZW35_9FLAO</name>
<evidence type="ECO:0000313" key="2">
    <source>
        <dbReference type="Proteomes" id="UP000599688"/>
    </source>
</evidence>
<dbReference type="Pfam" id="PF21857">
    <property type="entry name" value="DUF6913"/>
    <property type="match status" value="1"/>
</dbReference>
<accession>A0A916ZW35</accession>